<protein>
    <submittedName>
        <fullName evidence="3">Glutaredoxin</fullName>
    </submittedName>
</protein>
<evidence type="ECO:0000259" key="1">
    <source>
        <dbReference type="PROSITE" id="PS50404"/>
    </source>
</evidence>
<evidence type="ECO:0000313" key="5">
    <source>
        <dbReference type="Proteomes" id="UP000204537"/>
    </source>
</evidence>
<reference evidence="5 6" key="1">
    <citation type="journal article" date="2016" name="Virology">
        <title>The genomic content and context of auxiliary metabolic genes in marine cyanomyoviruses.</title>
        <authorList>
            <person name="Crummett L.T."/>
            <person name="Puxty R.J."/>
            <person name="Weihe C."/>
            <person name="Marston M.F."/>
            <person name="Martiny J.B."/>
        </authorList>
    </citation>
    <scope>NUCLEOTIDE SEQUENCE [LARGE SCALE GENOMIC DNA]</scope>
    <source>
        <strain evidence="2">0808SB25</strain>
        <strain evidence="3">0910TB04</strain>
        <strain evidence="4">1010CC42</strain>
    </source>
</reference>
<dbReference type="Proteomes" id="UP000204537">
    <property type="component" value="Segment"/>
</dbReference>
<sequence>MRFTIYSKQGCPFCEQIKLLFELNEFKFVEYKLDRDFDREEFAEKFGGGSTFPQVVLNDKVNLGGCQHTIKYLQDQDICCNV</sequence>
<evidence type="ECO:0000313" key="4">
    <source>
        <dbReference type="EMBL" id="AOV59192.1"/>
    </source>
</evidence>
<dbReference type="GeneID" id="30306499"/>
<dbReference type="EMBL" id="KU686199">
    <property type="protein sequence ID" value="AOV59192.1"/>
    <property type="molecule type" value="Genomic_DNA"/>
</dbReference>
<keyword evidence="5" id="KW-1185">Reference proteome</keyword>
<evidence type="ECO:0000313" key="6">
    <source>
        <dbReference type="Proteomes" id="UP000240804"/>
    </source>
</evidence>
<dbReference type="Pfam" id="PF00462">
    <property type="entry name" value="Glutaredoxin"/>
    <property type="match status" value="1"/>
</dbReference>
<organism evidence="3 6">
    <name type="scientific">Synechococcus phage S-CAM3</name>
    <dbReference type="NCBI Taxonomy" id="1883366"/>
    <lineage>
        <taxon>Viruses</taxon>
        <taxon>Duplodnaviria</taxon>
        <taxon>Heunggongvirae</taxon>
        <taxon>Uroviricota</taxon>
        <taxon>Caudoviricetes</taxon>
        <taxon>Pantevenvirales</taxon>
        <taxon>Kyanoviridae</taxon>
        <taxon>Charybdisvirus</taxon>
        <taxon>Charybdisvirus scam3</taxon>
    </lineage>
</organism>
<gene>
    <name evidence="4" type="ORF">C421010_209</name>
    <name evidence="2" type="ORF">S250808_208</name>
    <name evidence="3" type="ORF">T040910_208</name>
</gene>
<proteinExistence type="predicted"/>
<dbReference type="InterPro" id="IPR004045">
    <property type="entry name" value="Glutathione_S-Trfase_N"/>
</dbReference>
<dbReference type="Proteomes" id="UP000240920">
    <property type="component" value="Segment"/>
</dbReference>
<dbReference type="EMBL" id="KU686198">
    <property type="protein sequence ID" value="AOV58952.1"/>
    <property type="molecule type" value="Genomic_DNA"/>
</dbReference>
<dbReference type="PROSITE" id="PS51354">
    <property type="entry name" value="GLUTAREDOXIN_2"/>
    <property type="match status" value="1"/>
</dbReference>
<name>A0A1D8KJV3_9CAUD</name>
<dbReference type="PROSITE" id="PS50404">
    <property type="entry name" value="GST_NTER"/>
    <property type="match status" value="1"/>
</dbReference>
<feature type="domain" description="GST N-terminal" evidence="1">
    <location>
        <begin position="1"/>
        <end position="82"/>
    </location>
</feature>
<dbReference type="KEGG" id="vg:30306499"/>
<dbReference type="RefSeq" id="YP_009321472.1">
    <property type="nucleotide sequence ID" value="NC_031906.1"/>
</dbReference>
<dbReference type="OrthoDB" id="25064at10239"/>
<dbReference type="InterPro" id="IPR036249">
    <property type="entry name" value="Thioredoxin-like_sf"/>
</dbReference>
<dbReference type="Gene3D" id="3.40.30.10">
    <property type="entry name" value="Glutaredoxin"/>
    <property type="match status" value="1"/>
</dbReference>
<dbReference type="InterPro" id="IPR002109">
    <property type="entry name" value="Glutaredoxin"/>
</dbReference>
<evidence type="ECO:0000313" key="2">
    <source>
        <dbReference type="EMBL" id="AOV58713.1"/>
    </source>
</evidence>
<dbReference type="SUPFAM" id="SSF52833">
    <property type="entry name" value="Thioredoxin-like"/>
    <property type="match status" value="1"/>
</dbReference>
<evidence type="ECO:0000313" key="3">
    <source>
        <dbReference type="EMBL" id="AOV58952.1"/>
    </source>
</evidence>
<dbReference type="Proteomes" id="UP000240804">
    <property type="component" value="Segment"/>
</dbReference>
<accession>A0A1D8KJV3</accession>
<dbReference type="EMBL" id="KU686197">
    <property type="protein sequence ID" value="AOV58713.1"/>
    <property type="molecule type" value="Genomic_DNA"/>
</dbReference>